<protein>
    <recommendedName>
        <fullName evidence="3">Endonuclease/exonuclease/phosphatase domain-containing protein</fullName>
    </recommendedName>
</protein>
<accession>A0A0C9V582</accession>
<proteinExistence type="predicted"/>
<organism evidence="1 2">
    <name type="scientific">Sphaerobolus stellatus (strain SS14)</name>
    <dbReference type="NCBI Taxonomy" id="990650"/>
    <lineage>
        <taxon>Eukaryota</taxon>
        <taxon>Fungi</taxon>
        <taxon>Dikarya</taxon>
        <taxon>Basidiomycota</taxon>
        <taxon>Agaricomycotina</taxon>
        <taxon>Agaricomycetes</taxon>
        <taxon>Phallomycetidae</taxon>
        <taxon>Geastrales</taxon>
        <taxon>Sphaerobolaceae</taxon>
        <taxon>Sphaerobolus</taxon>
    </lineage>
</organism>
<dbReference type="HOGENOM" id="CLU_049840_1_0_1"/>
<dbReference type="AlphaFoldDB" id="A0A0C9V582"/>
<evidence type="ECO:0000313" key="2">
    <source>
        <dbReference type="Proteomes" id="UP000054279"/>
    </source>
</evidence>
<dbReference type="InterPro" id="IPR036691">
    <property type="entry name" value="Endo/exonu/phosph_ase_sf"/>
</dbReference>
<evidence type="ECO:0000313" key="1">
    <source>
        <dbReference type="EMBL" id="KIJ32586.1"/>
    </source>
</evidence>
<dbReference type="Gene3D" id="3.60.10.10">
    <property type="entry name" value="Endonuclease/exonuclease/phosphatase"/>
    <property type="match status" value="1"/>
</dbReference>
<name>A0A0C9V582_SPHS4</name>
<dbReference type="Proteomes" id="UP000054279">
    <property type="component" value="Unassembled WGS sequence"/>
</dbReference>
<dbReference type="EMBL" id="KN837225">
    <property type="protein sequence ID" value="KIJ32586.1"/>
    <property type="molecule type" value="Genomic_DNA"/>
</dbReference>
<dbReference type="SUPFAM" id="SSF56219">
    <property type="entry name" value="DNase I-like"/>
    <property type="match status" value="1"/>
</dbReference>
<keyword evidence="2" id="KW-1185">Reference proteome</keyword>
<dbReference type="OrthoDB" id="416119at2759"/>
<evidence type="ECO:0008006" key="3">
    <source>
        <dbReference type="Google" id="ProtNLM"/>
    </source>
</evidence>
<gene>
    <name evidence="1" type="ORF">M422DRAFT_265610</name>
</gene>
<sequence length="162" mass="18390">MREDKIAILSAQETHVDMDKLNRISKQFEKQLLIYNSADPTSLNGKGVSIILNKKYTHWKDATFTDIVPGRALMLQLPWGDRGTLNCLAVYAPNDPGENACFWKSLTTRWRKNCLPNLDIVLGYFNIVEDSLDRHPARADPNAAVEALQEFKTLSLLSDGWR</sequence>
<reference evidence="1 2" key="1">
    <citation type="submission" date="2014-06" db="EMBL/GenBank/DDBJ databases">
        <title>Evolutionary Origins and Diversification of the Mycorrhizal Mutualists.</title>
        <authorList>
            <consortium name="DOE Joint Genome Institute"/>
            <consortium name="Mycorrhizal Genomics Consortium"/>
            <person name="Kohler A."/>
            <person name="Kuo A."/>
            <person name="Nagy L.G."/>
            <person name="Floudas D."/>
            <person name="Copeland A."/>
            <person name="Barry K.W."/>
            <person name="Cichocki N."/>
            <person name="Veneault-Fourrey C."/>
            <person name="LaButti K."/>
            <person name="Lindquist E.A."/>
            <person name="Lipzen A."/>
            <person name="Lundell T."/>
            <person name="Morin E."/>
            <person name="Murat C."/>
            <person name="Riley R."/>
            <person name="Ohm R."/>
            <person name="Sun H."/>
            <person name="Tunlid A."/>
            <person name="Henrissat B."/>
            <person name="Grigoriev I.V."/>
            <person name="Hibbett D.S."/>
            <person name="Martin F."/>
        </authorList>
    </citation>
    <scope>NUCLEOTIDE SEQUENCE [LARGE SCALE GENOMIC DNA]</scope>
    <source>
        <strain evidence="1 2">SS14</strain>
    </source>
</reference>